<organism evidence="1">
    <name type="scientific">marine sediment metagenome</name>
    <dbReference type="NCBI Taxonomy" id="412755"/>
    <lineage>
        <taxon>unclassified sequences</taxon>
        <taxon>metagenomes</taxon>
        <taxon>ecological metagenomes</taxon>
    </lineage>
</organism>
<dbReference type="EMBL" id="LAZR01008885">
    <property type="protein sequence ID" value="KKM75981.1"/>
    <property type="molecule type" value="Genomic_DNA"/>
</dbReference>
<dbReference type="AlphaFoldDB" id="A0A0F9KMJ2"/>
<protein>
    <submittedName>
        <fullName evidence="1">Uncharacterized protein</fullName>
    </submittedName>
</protein>
<accession>A0A0F9KMJ2</accession>
<evidence type="ECO:0000313" key="1">
    <source>
        <dbReference type="EMBL" id="KKM75981.1"/>
    </source>
</evidence>
<gene>
    <name evidence="1" type="ORF">LCGC14_1384770</name>
</gene>
<proteinExistence type="predicted"/>
<comment type="caution">
    <text evidence="1">The sequence shown here is derived from an EMBL/GenBank/DDBJ whole genome shotgun (WGS) entry which is preliminary data.</text>
</comment>
<name>A0A0F9KMJ2_9ZZZZ</name>
<sequence length="143" mass="15065">MIFQRVNRTDPERVFIVARNSEGSTLNADDVCAWETAAASVDGVRVRQPDTSHTASIVGVIDAAITDQSYGLVQVYGYRSTSRVFQTNTSQDTGDAMAASLGGAALSSFASTANAPAWFVLAETIASSSASSTISAKMFVRCL</sequence>
<reference evidence="1" key="1">
    <citation type="journal article" date="2015" name="Nature">
        <title>Complex archaea that bridge the gap between prokaryotes and eukaryotes.</title>
        <authorList>
            <person name="Spang A."/>
            <person name="Saw J.H."/>
            <person name="Jorgensen S.L."/>
            <person name="Zaremba-Niedzwiedzka K."/>
            <person name="Martijn J."/>
            <person name="Lind A.E."/>
            <person name="van Eijk R."/>
            <person name="Schleper C."/>
            <person name="Guy L."/>
            <person name="Ettema T.J."/>
        </authorList>
    </citation>
    <scope>NUCLEOTIDE SEQUENCE</scope>
</reference>